<evidence type="ECO:0000313" key="3">
    <source>
        <dbReference type="Proteomes" id="UP000241890"/>
    </source>
</evidence>
<dbReference type="PROSITE" id="PS51462">
    <property type="entry name" value="NUDIX"/>
    <property type="match status" value="1"/>
</dbReference>
<dbReference type="InterPro" id="IPR000086">
    <property type="entry name" value="NUDIX_hydrolase_dom"/>
</dbReference>
<dbReference type="AlphaFoldDB" id="A0A2R5GDT1"/>
<dbReference type="SUPFAM" id="SSF55811">
    <property type="entry name" value="Nudix"/>
    <property type="match status" value="1"/>
</dbReference>
<keyword evidence="3" id="KW-1185">Reference proteome</keyword>
<sequence length="357" mass="41017">MAAATNPFEVRGELAVRSAATVICVRRRCEAEGGKPGEPVSFARRLKDKYGDALTTKNAFLKGYLKGSDAEKNLCFESGWEVLLGQNEVINWLRSTPEKITTMRYPGEYKLAGGNVDKGETLEEAAKRELSEEFLRPAETQVPFEDIILRPFSVKQTRPIRSRSNLMYNFVAIAEENPWLANLDIDEVNESLRARRREFYKLIESTESPYWSMPVEEKEEISPEVHEVRWVPLEEAVEYCLTSVMDEGISYVNDWQREQFERLNRTRRDPMIMTGAALIELEMFPDFDALRAFCSSTNLDALREGEQWLFPGMTNDDVEEAFLARLGETETVNPSFKALDFIVRQRELNRKQRAASL</sequence>
<proteinExistence type="predicted"/>
<dbReference type="InParanoid" id="A0A2R5GDT1"/>
<organism evidence="2 3">
    <name type="scientific">Hondaea fermentalgiana</name>
    <dbReference type="NCBI Taxonomy" id="2315210"/>
    <lineage>
        <taxon>Eukaryota</taxon>
        <taxon>Sar</taxon>
        <taxon>Stramenopiles</taxon>
        <taxon>Bigyra</taxon>
        <taxon>Labyrinthulomycetes</taxon>
        <taxon>Thraustochytrida</taxon>
        <taxon>Thraustochytriidae</taxon>
        <taxon>Hondaea</taxon>
    </lineage>
</organism>
<comment type="caution">
    <text evidence="2">The sequence shown here is derived from an EMBL/GenBank/DDBJ whole genome shotgun (WGS) entry which is preliminary data.</text>
</comment>
<dbReference type="InterPro" id="IPR015797">
    <property type="entry name" value="NUDIX_hydrolase-like_dom_sf"/>
</dbReference>
<dbReference type="Pfam" id="PF00293">
    <property type="entry name" value="NUDIX"/>
    <property type="match status" value="1"/>
</dbReference>
<feature type="domain" description="Nudix hydrolase" evidence="1">
    <location>
        <begin position="16"/>
        <end position="258"/>
    </location>
</feature>
<gene>
    <name evidence="2" type="ORF">FCC1311_047122</name>
</gene>
<reference evidence="2 3" key="1">
    <citation type="submission" date="2017-12" db="EMBL/GenBank/DDBJ databases">
        <title>Sequencing, de novo assembly and annotation of complete genome of a new Thraustochytrid species, strain FCC1311.</title>
        <authorList>
            <person name="Sedici K."/>
            <person name="Godart F."/>
            <person name="Aiese Cigliano R."/>
            <person name="Sanseverino W."/>
            <person name="Barakat M."/>
            <person name="Ortet P."/>
            <person name="Marechal E."/>
            <person name="Cagnac O."/>
            <person name="Amato A."/>
        </authorList>
    </citation>
    <scope>NUCLEOTIDE SEQUENCE [LARGE SCALE GENOMIC DNA]</scope>
</reference>
<dbReference type="Proteomes" id="UP000241890">
    <property type="component" value="Unassembled WGS sequence"/>
</dbReference>
<protein>
    <recommendedName>
        <fullName evidence="1">Nudix hydrolase domain-containing protein</fullName>
    </recommendedName>
</protein>
<dbReference type="CDD" id="cd02883">
    <property type="entry name" value="NUDIX_Hydrolase"/>
    <property type="match status" value="1"/>
</dbReference>
<dbReference type="EMBL" id="BEYU01000042">
    <property type="protein sequence ID" value="GBG28489.1"/>
    <property type="molecule type" value="Genomic_DNA"/>
</dbReference>
<evidence type="ECO:0000259" key="1">
    <source>
        <dbReference type="PROSITE" id="PS51462"/>
    </source>
</evidence>
<name>A0A2R5GDT1_9STRA</name>
<dbReference type="OrthoDB" id="206213at2759"/>
<accession>A0A2R5GDT1</accession>
<dbReference type="Gene3D" id="3.90.79.10">
    <property type="entry name" value="Nucleoside Triphosphate Pyrophosphohydrolase"/>
    <property type="match status" value="1"/>
</dbReference>
<evidence type="ECO:0000313" key="2">
    <source>
        <dbReference type="EMBL" id="GBG28489.1"/>
    </source>
</evidence>